<protein>
    <submittedName>
        <fullName evidence="1">Adenine deaminase</fullName>
    </submittedName>
</protein>
<feature type="non-terminal residue" evidence="1">
    <location>
        <position position="78"/>
    </location>
</feature>
<name>A0A6D1ADI8_ECOLX</name>
<reference evidence="1" key="1">
    <citation type="submission" date="2020-02" db="EMBL/GenBank/DDBJ databases">
        <title>Investigating the Use of Bacteriophages as New Decolonization Strategy for Intestinal Carriage of CTX-M-15-producing ST131 Escherichia coli: an In Vitro Continuous Culture System Model.</title>
        <authorList>
            <person name="Bernasconi O.J."/>
            <person name="Campos-Madueno E.I."/>
            <person name="Dona V."/>
            <person name="Perreten V."/>
            <person name="Carattoli A."/>
            <person name="Endimiani A."/>
        </authorList>
    </citation>
    <scope>NUCLEOTIDE SEQUENCE</scope>
    <source>
        <strain evidence="1">4901.28</strain>
    </source>
</reference>
<proteinExistence type="predicted"/>
<dbReference type="AlphaFoldDB" id="A0A6D1ADI8"/>
<gene>
    <name evidence="1" type="ORF">G3563_30215</name>
</gene>
<feature type="non-terminal residue" evidence="1">
    <location>
        <position position="1"/>
    </location>
</feature>
<evidence type="ECO:0000313" key="1">
    <source>
        <dbReference type="EMBL" id="NEU03196.1"/>
    </source>
</evidence>
<sequence length="78" mass="8480">PSSVPAASFERSGAILKAADLKPFYEEEEVLGLAEVMDYVSVQQAEKDMVQKLLDARVAGKRIDGHLAGLSTDLINIY</sequence>
<accession>A0A6D1ADI8</accession>
<organism evidence="1">
    <name type="scientific">Escherichia coli</name>
    <dbReference type="NCBI Taxonomy" id="562"/>
    <lineage>
        <taxon>Bacteria</taxon>
        <taxon>Pseudomonadati</taxon>
        <taxon>Pseudomonadota</taxon>
        <taxon>Gammaproteobacteria</taxon>
        <taxon>Enterobacterales</taxon>
        <taxon>Enterobacteriaceae</taxon>
        <taxon>Escherichia</taxon>
    </lineage>
</organism>
<comment type="caution">
    <text evidence="1">The sequence shown here is derived from an EMBL/GenBank/DDBJ whole genome shotgun (WGS) entry which is preliminary data.</text>
</comment>
<dbReference type="Gene3D" id="3.20.20.140">
    <property type="entry name" value="Metal-dependent hydrolases"/>
    <property type="match status" value="1"/>
</dbReference>
<dbReference type="EMBL" id="JAAHTE010000971">
    <property type="protein sequence ID" value="NEU03196.1"/>
    <property type="molecule type" value="Genomic_DNA"/>
</dbReference>